<sequence length="183" mass="20839">MLIIHCSNSMDTFVGRFTDDATFANALLVETLCYSETVQKPDLVKHLLSLILDTAISSFQLHQFSSFSKQECPREDYPFSSWPDISLDDNERGKKDAAVIVSLYRLVRDDLVKAGQLLENIANGTAIIHHDDLDRLIIPLLRGMIDITKHQPFKASLFYSKVISTYIERVVQKEPPKPQDWSL</sequence>
<dbReference type="AlphaFoldDB" id="A0A072NV27"/>
<gene>
    <name evidence="1" type="ORF">A1O9_13058</name>
</gene>
<evidence type="ECO:0000313" key="1">
    <source>
        <dbReference type="EMBL" id="KEF50888.1"/>
    </source>
</evidence>
<dbReference type="GeneID" id="25287949"/>
<dbReference type="EMBL" id="AMGV01000050">
    <property type="protein sequence ID" value="KEF50888.1"/>
    <property type="molecule type" value="Genomic_DNA"/>
</dbReference>
<feature type="non-terminal residue" evidence="1">
    <location>
        <position position="183"/>
    </location>
</feature>
<reference evidence="1 2" key="1">
    <citation type="submission" date="2013-03" db="EMBL/GenBank/DDBJ databases">
        <title>The Genome Sequence of Exophiala aquamarina CBS 119918.</title>
        <authorList>
            <consortium name="The Broad Institute Genomics Platform"/>
            <person name="Cuomo C."/>
            <person name="de Hoog S."/>
            <person name="Gorbushina A."/>
            <person name="Walker B."/>
            <person name="Young S.K."/>
            <person name="Zeng Q."/>
            <person name="Gargeya S."/>
            <person name="Fitzgerald M."/>
            <person name="Haas B."/>
            <person name="Abouelleil A."/>
            <person name="Allen A.W."/>
            <person name="Alvarado L."/>
            <person name="Arachchi H.M."/>
            <person name="Berlin A.M."/>
            <person name="Chapman S.B."/>
            <person name="Gainer-Dewar J."/>
            <person name="Goldberg J."/>
            <person name="Griggs A."/>
            <person name="Gujja S."/>
            <person name="Hansen M."/>
            <person name="Howarth C."/>
            <person name="Imamovic A."/>
            <person name="Ireland A."/>
            <person name="Larimer J."/>
            <person name="McCowan C."/>
            <person name="Murphy C."/>
            <person name="Pearson M."/>
            <person name="Poon T.W."/>
            <person name="Priest M."/>
            <person name="Roberts A."/>
            <person name="Saif S."/>
            <person name="Shea T."/>
            <person name="Sisk P."/>
            <person name="Sykes S."/>
            <person name="Wortman J."/>
            <person name="Nusbaum C."/>
            <person name="Birren B."/>
        </authorList>
    </citation>
    <scope>NUCLEOTIDE SEQUENCE [LARGE SCALE GENOMIC DNA]</scope>
    <source>
        <strain evidence="1 2">CBS 119918</strain>
    </source>
</reference>
<evidence type="ECO:0000313" key="2">
    <source>
        <dbReference type="Proteomes" id="UP000027920"/>
    </source>
</evidence>
<name>A0A072NV27_9EURO</name>
<comment type="caution">
    <text evidence="1">The sequence shown here is derived from an EMBL/GenBank/DDBJ whole genome shotgun (WGS) entry which is preliminary data.</text>
</comment>
<dbReference type="HOGENOM" id="CLU_095745_0_0_1"/>
<dbReference type="OrthoDB" id="4157600at2759"/>
<accession>A0A072NV27</accession>
<proteinExistence type="predicted"/>
<organism evidence="1 2">
    <name type="scientific">Exophiala aquamarina CBS 119918</name>
    <dbReference type="NCBI Taxonomy" id="1182545"/>
    <lineage>
        <taxon>Eukaryota</taxon>
        <taxon>Fungi</taxon>
        <taxon>Dikarya</taxon>
        <taxon>Ascomycota</taxon>
        <taxon>Pezizomycotina</taxon>
        <taxon>Eurotiomycetes</taxon>
        <taxon>Chaetothyriomycetidae</taxon>
        <taxon>Chaetothyriales</taxon>
        <taxon>Herpotrichiellaceae</taxon>
        <taxon>Exophiala</taxon>
    </lineage>
</organism>
<dbReference type="VEuPathDB" id="FungiDB:A1O9_13058"/>
<dbReference type="Proteomes" id="UP000027920">
    <property type="component" value="Unassembled WGS sequence"/>
</dbReference>
<dbReference type="RefSeq" id="XP_013253478.1">
    <property type="nucleotide sequence ID" value="XM_013398024.1"/>
</dbReference>
<keyword evidence="2" id="KW-1185">Reference proteome</keyword>
<protein>
    <submittedName>
        <fullName evidence="1">Uncharacterized protein</fullName>
    </submittedName>
</protein>